<name>A0A5D2K9D7_GOSTO</name>
<dbReference type="Proteomes" id="UP000322667">
    <property type="component" value="Chromosome D07"/>
</dbReference>
<gene>
    <name evidence="1" type="ORF">ES332_D07G174000v1</name>
</gene>
<protein>
    <submittedName>
        <fullName evidence="1">Uncharacterized protein</fullName>
    </submittedName>
</protein>
<sequence length="107" mass="12276">MSRPDLPVAVNIQTQPPSSPLSLEINKKNKMGTHCCAELFKVSKEVRNPTKLTISTHYCFSALQPFFTMKCHFEKVCIFLFTAKVVVFERKRKLELACHWSSSNLEN</sequence>
<organism evidence="1 2">
    <name type="scientific">Gossypium tomentosum</name>
    <name type="common">Hawaiian cotton</name>
    <name type="synonym">Gossypium sandvicense</name>
    <dbReference type="NCBI Taxonomy" id="34277"/>
    <lineage>
        <taxon>Eukaryota</taxon>
        <taxon>Viridiplantae</taxon>
        <taxon>Streptophyta</taxon>
        <taxon>Embryophyta</taxon>
        <taxon>Tracheophyta</taxon>
        <taxon>Spermatophyta</taxon>
        <taxon>Magnoliopsida</taxon>
        <taxon>eudicotyledons</taxon>
        <taxon>Gunneridae</taxon>
        <taxon>Pentapetalae</taxon>
        <taxon>rosids</taxon>
        <taxon>malvids</taxon>
        <taxon>Malvales</taxon>
        <taxon>Malvaceae</taxon>
        <taxon>Malvoideae</taxon>
        <taxon>Gossypium</taxon>
    </lineage>
</organism>
<evidence type="ECO:0000313" key="1">
    <source>
        <dbReference type="EMBL" id="TYH63196.1"/>
    </source>
</evidence>
<dbReference type="AlphaFoldDB" id="A0A5D2K9D7"/>
<proteinExistence type="predicted"/>
<accession>A0A5D2K9D7</accession>
<reference evidence="1 2" key="1">
    <citation type="submission" date="2019-07" db="EMBL/GenBank/DDBJ databases">
        <title>WGS assembly of Gossypium tomentosum.</title>
        <authorList>
            <person name="Chen Z.J."/>
            <person name="Sreedasyam A."/>
            <person name="Ando A."/>
            <person name="Song Q."/>
            <person name="De L."/>
            <person name="Hulse-Kemp A."/>
            <person name="Ding M."/>
            <person name="Ye W."/>
            <person name="Kirkbride R."/>
            <person name="Jenkins J."/>
            <person name="Plott C."/>
            <person name="Lovell J."/>
            <person name="Lin Y.-M."/>
            <person name="Vaughn R."/>
            <person name="Liu B."/>
            <person name="Li W."/>
            <person name="Simpson S."/>
            <person name="Scheffler B."/>
            <person name="Saski C."/>
            <person name="Grover C."/>
            <person name="Hu G."/>
            <person name="Conover J."/>
            <person name="Carlson J."/>
            <person name="Shu S."/>
            <person name="Boston L."/>
            <person name="Williams M."/>
            <person name="Peterson D."/>
            <person name="Mcgee K."/>
            <person name="Jones D."/>
            <person name="Wendel J."/>
            <person name="Stelly D."/>
            <person name="Grimwood J."/>
            <person name="Schmutz J."/>
        </authorList>
    </citation>
    <scope>NUCLEOTIDE SEQUENCE [LARGE SCALE GENOMIC DNA]</scope>
    <source>
        <strain evidence="1">7179.01</strain>
    </source>
</reference>
<keyword evidence="2" id="KW-1185">Reference proteome</keyword>
<evidence type="ECO:0000313" key="2">
    <source>
        <dbReference type="Proteomes" id="UP000322667"/>
    </source>
</evidence>
<dbReference type="EMBL" id="CM017629">
    <property type="protein sequence ID" value="TYH63196.1"/>
    <property type="molecule type" value="Genomic_DNA"/>
</dbReference>